<dbReference type="InterPro" id="IPR013766">
    <property type="entry name" value="Thioredoxin_domain"/>
</dbReference>
<evidence type="ECO:0000256" key="2">
    <source>
        <dbReference type="ARBA" id="ARBA00023004"/>
    </source>
</evidence>
<organism evidence="5">
    <name type="scientific">Triatoma dimidiata</name>
    <name type="common">Kissing bug</name>
    <name type="synonym">Meccus dimidiatus</name>
    <dbReference type="NCBI Taxonomy" id="72491"/>
    <lineage>
        <taxon>Eukaryota</taxon>
        <taxon>Metazoa</taxon>
        <taxon>Ecdysozoa</taxon>
        <taxon>Arthropoda</taxon>
        <taxon>Hexapoda</taxon>
        <taxon>Insecta</taxon>
        <taxon>Pterygota</taxon>
        <taxon>Neoptera</taxon>
        <taxon>Paraneoptera</taxon>
        <taxon>Hemiptera</taxon>
        <taxon>Heteroptera</taxon>
        <taxon>Panheteroptera</taxon>
        <taxon>Cimicomorpha</taxon>
        <taxon>Reduviidae</taxon>
        <taxon>Triatominae</taxon>
        <taxon>Triatoma</taxon>
    </lineage>
</organism>
<dbReference type="InterPro" id="IPR036249">
    <property type="entry name" value="Thioredoxin-like_sf"/>
</dbReference>
<dbReference type="PROSITE" id="PS51354">
    <property type="entry name" value="GLUTAREDOXIN_2"/>
    <property type="match status" value="2"/>
</dbReference>
<protein>
    <submittedName>
        <fullName evidence="5">Putative glutaredoxin-related protein</fullName>
    </submittedName>
</protein>
<dbReference type="EMBL" id="GECL01002333">
    <property type="protein sequence ID" value="JAP03791.1"/>
    <property type="molecule type" value="Transcribed_RNA"/>
</dbReference>
<feature type="domain" description="Thioredoxin" evidence="4">
    <location>
        <begin position="1"/>
        <end position="107"/>
    </location>
</feature>
<dbReference type="Gene3D" id="3.40.30.10">
    <property type="entry name" value="Glutaredoxin"/>
    <property type="match status" value="3"/>
</dbReference>
<dbReference type="Pfam" id="PF00462">
    <property type="entry name" value="Glutaredoxin"/>
    <property type="match status" value="2"/>
</dbReference>
<dbReference type="GO" id="GO:0005634">
    <property type="term" value="C:nucleus"/>
    <property type="evidence" value="ECO:0007669"/>
    <property type="project" value="TreeGrafter"/>
</dbReference>
<dbReference type="PANTHER" id="PTHR10293">
    <property type="entry name" value="GLUTAREDOXIN FAMILY MEMBER"/>
    <property type="match status" value="1"/>
</dbReference>
<dbReference type="AlphaFoldDB" id="A0A0V0G8T5"/>
<evidence type="ECO:0000256" key="3">
    <source>
        <dbReference type="ARBA" id="ARBA00023014"/>
    </source>
</evidence>
<evidence type="ECO:0000259" key="4">
    <source>
        <dbReference type="PROSITE" id="PS51352"/>
    </source>
</evidence>
<dbReference type="GO" id="GO:0051536">
    <property type="term" value="F:iron-sulfur cluster binding"/>
    <property type="evidence" value="ECO:0007669"/>
    <property type="project" value="UniProtKB-KW"/>
</dbReference>
<dbReference type="CDD" id="cd02984">
    <property type="entry name" value="TRX_PICOT"/>
    <property type="match status" value="1"/>
</dbReference>
<dbReference type="PANTHER" id="PTHR10293:SF73">
    <property type="entry name" value="GLUTAREDOXIN-3"/>
    <property type="match status" value="1"/>
</dbReference>
<evidence type="ECO:0000313" key="5">
    <source>
        <dbReference type="EMBL" id="JAP03791.1"/>
    </source>
</evidence>
<dbReference type="PROSITE" id="PS51352">
    <property type="entry name" value="THIOREDOXIN_2"/>
    <property type="match status" value="1"/>
</dbReference>
<accession>A0A0V0G8T5</accession>
<keyword evidence="1" id="KW-0479">Metal-binding</keyword>
<proteinExistence type="predicted"/>
<dbReference type="GO" id="GO:0005829">
    <property type="term" value="C:cytosol"/>
    <property type="evidence" value="ECO:0007669"/>
    <property type="project" value="TreeGrafter"/>
</dbReference>
<keyword evidence="2" id="KW-0408">Iron</keyword>
<dbReference type="CDD" id="cd03028">
    <property type="entry name" value="GRX_PICOT_like"/>
    <property type="match status" value="2"/>
</dbReference>
<dbReference type="GO" id="GO:0046872">
    <property type="term" value="F:metal ion binding"/>
    <property type="evidence" value="ECO:0007669"/>
    <property type="project" value="UniProtKB-KW"/>
</dbReference>
<dbReference type="NCBIfam" id="TIGR00365">
    <property type="entry name" value="Grx4 family monothiol glutaredoxin"/>
    <property type="match status" value="2"/>
</dbReference>
<dbReference type="InterPro" id="IPR002109">
    <property type="entry name" value="Glutaredoxin"/>
</dbReference>
<dbReference type="GO" id="GO:0006879">
    <property type="term" value="P:intracellular iron ion homeostasis"/>
    <property type="evidence" value="ECO:0007669"/>
    <property type="project" value="TreeGrafter"/>
</dbReference>
<dbReference type="InterPro" id="IPR004480">
    <property type="entry name" value="Monothiol_GRX-rel"/>
</dbReference>
<keyword evidence="3" id="KW-0411">Iron-sulfur</keyword>
<name>A0A0V0G8T5_TRIDM</name>
<dbReference type="Pfam" id="PF00085">
    <property type="entry name" value="Thioredoxin"/>
    <property type="match status" value="1"/>
</dbReference>
<reference evidence="5" key="1">
    <citation type="journal article" date="2018" name="J. Proteomics">
        <title>Exploring the molecular complexity of Triatoma dimidiata sialome.</title>
        <authorList>
            <person name="Santiago P.B."/>
            <person name="de Araujo C.N."/>
            <person name="Charneau S."/>
            <person name="Bastos I.M.D."/>
            <person name="Assumpcao T.C.F."/>
            <person name="Queiroz R.M.L."/>
            <person name="Praca Y.R."/>
            <person name="Cordeiro T.M."/>
            <person name="Garcia C.H.S."/>
            <person name="da Silva I.G."/>
            <person name="Raiol T."/>
            <person name="Motta F.N."/>
            <person name="de Araujo Oliveira J.V."/>
            <person name="de Sousa M.V."/>
            <person name="Ribeiro J.M.C."/>
            <person name="de Santana J.M."/>
        </authorList>
    </citation>
    <scope>NUCLEOTIDE SEQUENCE</scope>
    <source>
        <strain evidence="5">Santander</strain>
        <tissue evidence="5">Salivary glands</tissue>
    </source>
</reference>
<dbReference type="FunFam" id="3.40.30.10:FF:000012">
    <property type="entry name" value="Monothiol glutaredoxin"/>
    <property type="match status" value="2"/>
</dbReference>
<dbReference type="InterPro" id="IPR033658">
    <property type="entry name" value="GRX_PICOT-like"/>
</dbReference>
<dbReference type="SUPFAM" id="SSF52833">
    <property type="entry name" value="Thioredoxin-like"/>
    <property type="match status" value="3"/>
</dbReference>
<sequence length="329" mass="37375">MPLLNLTTKEEFEVMIKNHPLCLVHFYADWVDQCVHMDKILAEMANLTEYKLVRFIRIPAEDVPEISLRYKINAVPTFILLSKGEVLDRVEGANPSSLISSLKTQVNGLNIKVGTRVIKPPVEPPPLEERLKKLVNSAPVMLFMKGDAAHPRCGFSTQMVQLLDSNFVTYKTFDILNDNEVREGLKKFSNWPTYPQLYINGELIGGLDIVKELIACEELKKKLPDMPCLQDRLRTLINLHPVMLFMKGNREEPRCGFSRKIVQILDSTKVSYETFDILGDEEIRQGLKKFSNWPTYPQVYVKGELIGGLDVIVELQCAGQLIPTLTQAS</sequence>
<evidence type="ECO:0000256" key="1">
    <source>
        <dbReference type="ARBA" id="ARBA00022723"/>
    </source>
</evidence>